<dbReference type="PANTHER" id="PTHR31713:SF54">
    <property type="entry name" value="CALMODULIN-BINDING PROTEIN 60 C"/>
    <property type="match status" value="1"/>
</dbReference>
<evidence type="ECO:0000256" key="7">
    <source>
        <dbReference type="ARBA" id="ARBA00023242"/>
    </source>
</evidence>
<comment type="similarity">
    <text evidence="2">Belongs to the plant ACBP60 protein family.</text>
</comment>
<evidence type="ECO:0000256" key="4">
    <source>
        <dbReference type="ARBA" id="ARBA00023125"/>
    </source>
</evidence>
<comment type="caution">
    <text evidence="12">The sequence shown here is derived from an EMBL/GenBank/DDBJ whole genome shotgun (WGS) entry which is preliminary data.</text>
</comment>
<dbReference type="AlphaFoldDB" id="A0A6D2I162"/>
<keyword evidence="5" id="KW-0010">Activator</keyword>
<feature type="compositionally biased region" description="Basic and acidic residues" evidence="8">
    <location>
        <begin position="1"/>
        <end position="20"/>
    </location>
</feature>
<evidence type="ECO:0000256" key="1">
    <source>
        <dbReference type="ARBA" id="ARBA00004123"/>
    </source>
</evidence>
<feature type="domain" description="Calmodulin binding protein C-terminal" evidence="11">
    <location>
        <begin position="329"/>
        <end position="388"/>
    </location>
</feature>
<feature type="domain" description="Calmodulin binding protein central" evidence="10">
    <location>
        <begin position="257"/>
        <end position="323"/>
    </location>
</feature>
<sequence>MQTRYMERTNSMREKRKLEEDNSNNQQPERKRPALASVIVEALKMDSLQRLCSSLEPILRRVVSEEVERALAKLGPARLSERSSPKRIQGVGGRNLQLQFRSRLSVPLFTGGKIEGEQGAAIHVVLFDVTTGHVVTVGPEASAKLDVVVLDGDFNNEDDDDQGWSGEEFEGHLVKERQGKRPLLTGDLQVTLKEGVGTLGELIFTDNSSWIRCRKFRLGLKVSSGYCEGMRVREAKTEAFTVKDHRGELYKKHYPPALDDEVWRLEKIGKDGAFHKKLNKAGIYNVKELLRLMVKDSQKLRTILGSGMSNRMWETLAEHSKTCVLSEMLYVYYPEDSVGVVFNNIYEFSGLISGKQYYPADSLSDNQKGYVDGLVRKAYENWDQVIEYDSKSLMNFTQVNKTDALDYSMPVSVPSQPSTSYSDVTGEASSFLAQSQLADTSSYMHYGDAAFAPQEQLLNNTHESQSMINSNGGVRIGLGPSRGPQSQLPPESNNSFSDWGNTGNNGGGDGFLTEEEIRLRSNEMLENDDMQQLLRLFNMSGGGGGGDQQTPMNMAGDGFGFHSFGESCSMEEGRSHSGKPVVGWLKIKAAMRWGFFIRRKAAQRRAQIVQLDEDDDE</sequence>
<dbReference type="Proteomes" id="UP000467841">
    <property type="component" value="Unassembled WGS sequence"/>
</dbReference>
<keyword evidence="13" id="KW-1185">Reference proteome</keyword>
<protein>
    <submittedName>
        <fullName evidence="12">Uncharacterized protein</fullName>
    </submittedName>
</protein>
<dbReference type="Pfam" id="PF20452">
    <property type="entry name" value="Calmod_bind_C"/>
    <property type="match status" value="1"/>
</dbReference>
<dbReference type="GO" id="GO:0080142">
    <property type="term" value="P:regulation of salicylic acid biosynthetic process"/>
    <property type="evidence" value="ECO:0007669"/>
    <property type="project" value="TreeGrafter"/>
</dbReference>
<dbReference type="PANTHER" id="PTHR31713">
    <property type="entry name" value="OS02G0177800 PROTEIN"/>
    <property type="match status" value="1"/>
</dbReference>
<feature type="compositionally biased region" description="Polar residues" evidence="8">
    <location>
        <begin position="483"/>
        <end position="499"/>
    </location>
</feature>
<keyword evidence="7" id="KW-0539">Nucleus</keyword>
<evidence type="ECO:0000256" key="8">
    <source>
        <dbReference type="SAM" id="MobiDB-lite"/>
    </source>
</evidence>
<name>A0A6D2I162_9BRAS</name>
<dbReference type="Pfam" id="PF07887">
    <property type="entry name" value="Calmodulin_bind"/>
    <property type="match status" value="1"/>
</dbReference>
<accession>A0A6D2I162</accession>
<feature type="region of interest" description="Disordered" evidence="8">
    <location>
        <begin position="470"/>
        <end position="509"/>
    </location>
</feature>
<keyword evidence="6" id="KW-0804">Transcription</keyword>
<gene>
    <name evidence="12" type="ORF">MERR_LOCUS9436</name>
</gene>
<dbReference type="GO" id="GO:0005516">
    <property type="term" value="F:calmodulin binding"/>
    <property type="evidence" value="ECO:0007669"/>
    <property type="project" value="InterPro"/>
</dbReference>
<evidence type="ECO:0000256" key="5">
    <source>
        <dbReference type="ARBA" id="ARBA00023159"/>
    </source>
</evidence>
<dbReference type="InterPro" id="IPR046830">
    <property type="entry name" value="Calmod_bind_M"/>
</dbReference>
<evidence type="ECO:0000259" key="10">
    <source>
        <dbReference type="Pfam" id="PF20451"/>
    </source>
</evidence>
<dbReference type="Pfam" id="PF20451">
    <property type="entry name" value="Calmod_bind_M"/>
    <property type="match status" value="1"/>
</dbReference>
<comment type="subcellular location">
    <subcellularLocation>
        <location evidence="1">Nucleus</location>
    </subcellularLocation>
</comment>
<keyword evidence="4" id="KW-0238">DNA-binding</keyword>
<feature type="domain" description="Calmodulin binding protein-like N-terminal" evidence="9">
    <location>
        <begin position="96"/>
        <end position="245"/>
    </location>
</feature>
<evidence type="ECO:0000259" key="11">
    <source>
        <dbReference type="Pfam" id="PF20452"/>
    </source>
</evidence>
<dbReference type="InterPro" id="IPR046829">
    <property type="entry name" value="Calmod_bind_C"/>
</dbReference>
<dbReference type="InterPro" id="IPR046831">
    <property type="entry name" value="Calmodulin_bind_N"/>
</dbReference>
<dbReference type="InterPro" id="IPR012416">
    <property type="entry name" value="CBP60"/>
</dbReference>
<dbReference type="GO" id="GO:0043565">
    <property type="term" value="F:sequence-specific DNA binding"/>
    <property type="evidence" value="ECO:0007669"/>
    <property type="project" value="TreeGrafter"/>
</dbReference>
<organism evidence="12 13">
    <name type="scientific">Microthlaspi erraticum</name>
    <dbReference type="NCBI Taxonomy" id="1685480"/>
    <lineage>
        <taxon>Eukaryota</taxon>
        <taxon>Viridiplantae</taxon>
        <taxon>Streptophyta</taxon>
        <taxon>Embryophyta</taxon>
        <taxon>Tracheophyta</taxon>
        <taxon>Spermatophyta</taxon>
        <taxon>Magnoliopsida</taxon>
        <taxon>eudicotyledons</taxon>
        <taxon>Gunneridae</taxon>
        <taxon>Pentapetalae</taxon>
        <taxon>rosids</taxon>
        <taxon>malvids</taxon>
        <taxon>Brassicales</taxon>
        <taxon>Brassicaceae</taxon>
        <taxon>Coluteocarpeae</taxon>
        <taxon>Microthlaspi</taxon>
    </lineage>
</organism>
<evidence type="ECO:0000313" key="12">
    <source>
        <dbReference type="EMBL" id="CAA7022201.1"/>
    </source>
</evidence>
<proteinExistence type="inferred from homology"/>
<evidence type="ECO:0000256" key="2">
    <source>
        <dbReference type="ARBA" id="ARBA00007214"/>
    </source>
</evidence>
<evidence type="ECO:0000313" key="13">
    <source>
        <dbReference type="Proteomes" id="UP000467841"/>
    </source>
</evidence>
<feature type="region of interest" description="Disordered" evidence="8">
    <location>
        <begin position="1"/>
        <end position="33"/>
    </location>
</feature>
<evidence type="ECO:0000259" key="9">
    <source>
        <dbReference type="Pfam" id="PF07887"/>
    </source>
</evidence>
<dbReference type="EMBL" id="CACVBM020000666">
    <property type="protein sequence ID" value="CAA7022201.1"/>
    <property type="molecule type" value="Genomic_DNA"/>
</dbReference>
<evidence type="ECO:0000256" key="6">
    <source>
        <dbReference type="ARBA" id="ARBA00023163"/>
    </source>
</evidence>
<keyword evidence="3" id="KW-0805">Transcription regulation</keyword>
<dbReference type="GO" id="GO:0003700">
    <property type="term" value="F:DNA-binding transcription factor activity"/>
    <property type="evidence" value="ECO:0007669"/>
    <property type="project" value="TreeGrafter"/>
</dbReference>
<reference evidence="12" key="1">
    <citation type="submission" date="2020-01" db="EMBL/GenBank/DDBJ databases">
        <authorList>
            <person name="Mishra B."/>
        </authorList>
    </citation>
    <scope>NUCLEOTIDE SEQUENCE [LARGE SCALE GENOMIC DNA]</scope>
</reference>
<evidence type="ECO:0000256" key="3">
    <source>
        <dbReference type="ARBA" id="ARBA00023015"/>
    </source>
</evidence>
<dbReference type="OrthoDB" id="512636at2759"/>
<dbReference type="GO" id="GO:0005634">
    <property type="term" value="C:nucleus"/>
    <property type="evidence" value="ECO:0007669"/>
    <property type="project" value="UniProtKB-SubCell"/>
</dbReference>